<name>A0A518C9R6_9BACT</name>
<evidence type="ECO:0000313" key="1">
    <source>
        <dbReference type="EMBL" id="QDU75973.1"/>
    </source>
</evidence>
<proteinExistence type="predicted"/>
<gene>
    <name evidence="1" type="ORF">Pan97_30170</name>
</gene>
<keyword evidence="2" id="KW-1185">Reference proteome</keyword>
<dbReference type="AlphaFoldDB" id="A0A518C9R6"/>
<organism evidence="1 2">
    <name type="scientific">Bremerella volcania</name>
    <dbReference type="NCBI Taxonomy" id="2527984"/>
    <lineage>
        <taxon>Bacteria</taxon>
        <taxon>Pseudomonadati</taxon>
        <taxon>Planctomycetota</taxon>
        <taxon>Planctomycetia</taxon>
        <taxon>Pirellulales</taxon>
        <taxon>Pirellulaceae</taxon>
        <taxon>Bremerella</taxon>
    </lineage>
</organism>
<dbReference type="EMBL" id="CP036289">
    <property type="protein sequence ID" value="QDU75973.1"/>
    <property type="molecule type" value="Genomic_DNA"/>
</dbReference>
<evidence type="ECO:0000313" key="2">
    <source>
        <dbReference type="Proteomes" id="UP000318626"/>
    </source>
</evidence>
<dbReference type="Proteomes" id="UP000318626">
    <property type="component" value="Chromosome"/>
</dbReference>
<dbReference type="KEGG" id="bvo:Pan97_30170"/>
<sequence>MVSGLVVVVAVSIPATAIVCLIEQWWVPIFITMYYGVMDMTYRIPRLSREE</sequence>
<protein>
    <submittedName>
        <fullName evidence="1">Uncharacterized protein</fullName>
    </submittedName>
</protein>
<accession>A0A518C9R6</accession>
<reference evidence="2" key="1">
    <citation type="submission" date="2019-02" db="EMBL/GenBank/DDBJ databases">
        <title>Deep-cultivation of Planctomycetes and their phenomic and genomic characterization uncovers novel biology.</title>
        <authorList>
            <person name="Wiegand S."/>
            <person name="Jogler M."/>
            <person name="Boedeker C."/>
            <person name="Pinto D."/>
            <person name="Vollmers J."/>
            <person name="Rivas-Marin E."/>
            <person name="Kohn T."/>
            <person name="Peeters S.H."/>
            <person name="Heuer A."/>
            <person name="Rast P."/>
            <person name="Oberbeckmann S."/>
            <person name="Bunk B."/>
            <person name="Jeske O."/>
            <person name="Meyerdierks A."/>
            <person name="Storesund J.E."/>
            <person name="Kallscheuer N."/>
            <person name="Luecker S."/>
            <person name="Lage O.M."/>
            <person name="Pohl T."/>
            <person name="Merkel B.J."/>
            <person name="Hornburger P."/>
            <person name="Mueller R.-W."/>
            <person name="Bruemmer F."/>
            <person name="Labrenz M."/>
            <person name="Spormann A.M."/>
            <person name="Op den Camp H."/>
            <person name="Overmann J."/>
            <person name="Amann R."/>
            <person name="Jetten M.S.M."/>
            <person name="Mascher T."/>
            <person name="Medema M.H."/>
            <person name="Devos D.P."/>
            <person name="Kaster A.-K."/>
            <person name="Ovreas L."/>
            <person name="Rohde M."/>
            <person name="Galperin M.Y."/>
            <person name="Jogler C."/>
        </authorList>
    </citation>
    <scope>NUCLEOTIDE SEQUENCE [LARGE SCALE GENOMIC DNA]</scope>
    <source>
        <strain evidence="2">Pan97</strain>
    </source>
</reference>